<dbReference type="EMBL" id="WNTK01000006">
    <property type="protein sequence ID" value="KAG9482109.1"/>
    <property type="molecule type" value="Genomic_DNA"/>
</dbReference>
<evidence type="ECO:0000256" key="10">
    <source>
        <dbReference type="ARBA" id="ARBA00023055"/>
    </source>
</evidence>
<dbReference type="InterPro" id="IPR023121">
    <property type="entry name" value="ApoC-II_dom_sf"/>
</dbReference>
<dbReference type="Proteomes" id="UP000770717">
    <property type="component" value="Unassembled WGS sequence"/>
</dbReference>
<evidence type="ECO:0000256" key="11">
    <source>
        <dbReference type="ARBA" id="ARBA00023098"/>
    </source>
</evidence>
<evidence type="ECO:0000256" key="3">
    <source>
        <dbReference type="ARBA" id="ARBA00013947"/>
    </source>
</evidence>
<evidence type="ECO:0000256" key="7">
    <source>
        <dbReference type="ARBA" id="ARBA00022710"/>
    </source>
</evidence>
<keyword evidence="14 15" id="KW-0732">Signal</keyword>
<dbReference type="GO" id="GO:0016004">
    <property type="term" value="F:phospholipase activator activity"/>
    <property type="evidence" value="ECO:0007669"/>
    <property type="project" value="TreeGrafter"/>
</dbReference>
<keyword evidence="10 14" id="KW-0445">Lipid transport</keyword>
<evidence type="ECO:0000313" key="16">
    <source>
        <dbReference type="EMBL" id="KAG9482109.1"/>
    </source>
</evidence>
<keyword evidence="11 14" id="KW-0443">Lipid metabolism</keyword>
<gene>
    <name evidence="16" type="ORF">GDO78_011024</name>
</gene>
<keyword evidence="17" id="KW-1185">Reference proteome</keyword>
<proteinExistence type="inferred from homology"/>
<evidence type="ECO:0000256" key="6">
    <source>
        <dbReference type="ARBA" id="ARBA00022525"/>
    </source>
</evidence>
<name>A0A8J6F6R6_ELECQ</name>
<evidence type="ECO:0000256" key="4">
    <source>
        <dbReference type="ARBA" id="ARBA00022448"/>
    </source>
</evidence>
<evidence type="ECO:0000256" key="5">
    <source>
        <dbReference type="ARBA" id="ARBA00022513"/>
    </source>
</evidence>
<dbReference type="GO" id="GO:0034362">
    <property type="term" value="C:low-density lipoprotein particle"/>
    <property type="evidence" value="ECO:0007669"/>
    <property type="project" value="UniProtKB-UniRule"/>
</dbReference>
<keyword evidence="8 14" id="KW-0345">HDL</keyword>
<evidence type="ECO:0000313" key="17">
    <source>
        <dbReference type="Proteomes" id="UP000770717"/>
    </source>
</evidence>
<sequence>MNKTQVLAISLILLLISTGIESYRIQKREATTYFSQARDLLHSSWDQFSGKTQELIEKARNTGVEDKVKEIYEQGTRTVSTYVNIISDQVYHWWNKK</sequence>
<keyword evidence="4 14" id="KW-0813">Transport</keyword>
<feature type="chain" id="PRO_5035267480" description="Apolipoprotein C-II" evidence="15">
    <location>
        <begin position="23"/>
        <end position="97"/>
    </location>
</feature>
<feature type="signal peptide" evidence="15">
    <location>
        <begin position="1"/>
        <end position="22"/>
    </location>
</feature>
<evidence type="ECO:0000256" key="2">
    <source>
        <dbReference type="ARBA" id="ARBA00007221"/>
    </source>
</evidence>
<comment type="similarity">
    <text evidence="2 14">Belongs to the apolipoprotein C2 family.</text>
</comment>
<dbReference type="OrthoDB" id="9881800at2759"/>
<keyword evidence="6 14" id="KW-0964">Secreted</keyword>
<dbReference type="GO" id="GO:0043274">
    <property type="term" value="F:phospholipase binding"/>
    <property type="evidence" value="ECO:0007669"/>
    <property type="project" value="TreeGrafter"/>
</dbReference>
<dbReference type="GO" id="GO:0016042">
    <property type="term" value="P:lipid catabolic process"/>
    <property type="evidence" value="ECO:0007669"/>
    <property type="project" value="UniProtKB-UniRule"/>
</dbReference>
<evidence type="ECO:0000256" key="1">
    <source>
        <dbReference type="ARBA" id="ARBA00004613"/>
    </source>
</evidence>
<evidence type="ECO:0000256" key="9">
    <source>
        <dbReference type="ARBA" id="ARBA00022963"/>
    </source>
</evidence>
<protein>
    <recommendedName>
        <fullName evidence="3 14">Apolipoprotein C-II</fullName>
        <shortName evidence="14">Apo-CII</shortName>
        <shortName evidence="14">ApoC-II</shortName>
    </recommendedName>
    <alternativeName>
        <fullName evidence="13 14">Apolipoprotein C2</fullName>
    </alternativeName>
</protein>
<keyword evidence="7 14" id="KW-0427">LDL</keyword>
<organism evidence="16 17">
    <name type="scientific">Eleutherodactylus coqui</name>
    <name type="common">Puerto Rican coqui</name>
    <dbReference type="NCBI Taxonomy" id="57060"/>
    <lineage>
        <taxon>Eukaryota</taxon>
        <taxon>Metazoa</taxon>
        <taxon>Chordata</taxon>
        <taxon>Craniata</taxon>
        <taxon>Vertebrata</taxon>
        <taxon>Euteleostomi</taxon>
        <taxon>Amphibia</taxon>
        <taxon>Batrachia</taxon>
        <taxon>Anura</taxon>
        <taxon>Neobatrachia</taxon>
        <taxon>Hyloidea</taxon>
        <taxon>Eleutherodactylidae</taxon>
        <taxon>Eleutherodactylinae</taxon>
        <taxon>Eleutherodactylus</taxon>
        <taxon>Eleutherodactylus</taxon>
    </lineage>
</organism>
<dbReference type="GO" id="GO:0060697">
    <property type="term" value="P:positive regulation of phospholipid catabolic process"/>
    <property type="evidence" value="ECO:0007669"/>
    <property type="project" value="TreeGrafter"/>
</dbReference>
<keyword evidence="5 14" id="KW-0162">Chylomicron</keyword>
<reference evidence="16" key="1">
    <citation type="thesis" date="2020" institute="ProQuest LLC" country="789 East Eisenhower Parkway, Ann Arbor, MI, USA">
        <title>Comparative Genomics and Chromosome Evolution.</title>
        <authorList>
            <person name="Mudd A.B."/>
        </authorList>
    </citation>
    <scope>NUCLEOTIDE SEQUENCE</scope>
    <source>
        <strain evidence="16">HN-11 Male</strain>
        <tissue evidence="16">Kidney and liver</tissue>
    </source>
</reference>
<comment type="subcellular location">
    <subcellularLocation>
        <location evidence="1 14">Secreted</location>
    </subcellularLocation>
</comment>
<keyword evidence="9 14" id="KW-0442">Lipid degradation</keyword>
<dbReference type="AlphaFoldDB" id="A0A8J6F6R6"/>
<dbReference type="PANTHER" id="PTHR16566:SF0">
    <property type="entry name" value="APOLIPOPROTEIN C-II"/>
    <property type="match status" value="1"/>
</dbReference>
<evidence type="ECO:0000256" key="8">
    <source>
        <dbReference type="ARBA" id="ARBA00022850"/>
    </source>
</evidence>
<dbReference type="PANTHER" id="PTHR16566">
    <property type="entry name" value="APOLIPOPROTEIN C-II"/>
    <property type="match status" value="1"/>
</dbReference>
<evidence type="ECO:0000256" key="13">
    <source>
        <dbReference type="ARBA" id="ARBA00031176"/>
    </source>
</evidence>
<comment type="caution">
    <text evidence="16">The sequence shown here is derived from an EMBL/GenBank/DDBJ whole genome shotgun (WGS) entry which is preliminary data.</text>
</comment>
<dbReference type="GO" id="GO:0034361">
    <property type="term" value="C:very-low-density lipoprotein particle"/>
    <property type="evidence" value="ECO:0007669"/>
    <property type="project" value="UniProtKB-UniRule"/>
</dbReference>
<evidence type="ECO:0000256" key="15">
    <source>
        <dbReference type="SAM" id="SignalP"/>
    </source>
</evidence>
<dbReference type="InterPro" id="IPR008019">
    <property type="entry name" value="Apo-CII"/>
</dbReference>
<dbReference type="Pfam" id="PF05355">
    <property type="entry name" value="Apo-CII"/>
    <property type="match status" value="1"/>
</dbReference>
<dbReference type="GO" id="GO:0034364">
    <property type="term" value="C:high-density lipoprotein particle"/>
    <property type="evidence" value="ECO:0007669"/>
    <property type="project" value="UniProtKB-KW"/>
</dbReference>
<evidence type="ECO:0000256" key="12">
    <source>
        <dbReference type="ARBA" id="ARBA00023313"/>
    </source>
</evidence>
<evidence type="ECO:0000256" key="14">
    <source>
        <dbReference type="RuleBase" id="RU368054"/>
    </source>
</evidence>
<comment type="function">
    <text evidence="14">Component of chylomicrons, very low-density lipoproteins (VLDL), low-density lipoproteins (LDL), and high-density lipoproteins (HDL) in plasma. Plays an important role in lipoprotein metabolism as an activator of lipoprotein lipase.</text>
</comment>
<dbReference type="GO" id="GO:0042627">
    <property type="term" value="C:chylomicron"/>
    <property type="evidence" value="ECO:0007669"/>
    <property type="project" value="UniProtKB-UniRule"/>
</dbReference>
<keyword evidence="12 14" id="KW-0850">VLDL</keyword>
<dbReference type="Gene3D" id="1.10.1440.10">
    <property type="entry name" value="Apolipoprotein C-II"/>
    <property type="match status" value="1"/>
</dbReference>
<accession>A0A8J6F6R6</accession>
<dbReference type="GO" id="GO:0006869">
    <property type="term" value="P:lipid transport"/>
    <property type="evidence" value="ECO:0007669"/>
    <property type="project" value="UniProtKB-UniRule"/>
</dbReference>